<dbReference type="CDD" id="cd10448">
    <property type="entry name" value="GIY-YIG_unchar_3"/>
    <property type="match status" value="1"/>
</dbReference>
<proteinExistence type="inferred from homology"/>
<dbReference type="PANTHER" id="PTHR34477:SF5">
    <property type="entry name" value="BSL5627 PROTEIN"/>
    <property type="match status" value="1"/>
</dbReference>
<dbReference type="AlphaFoldDB" id="A0A2W2BMS6"/>
<dbReference type="SUPFAM" id="SSF82771">
    <property type="entry name" value="GIY-YIG endonuclease"/>
    <property type="match status" value="1"/>
</dbReference>
<dbReference type="Proteomes" id="UP000248795">
    <property type="component" value="Unassembled WGS sequence"/>
</dbReference>
<sequence>MYIGVTSDLWTRVCAHKNGTTPGFTSTYGTNRLVWYEHRLLMEVAIRREKQLKAWKRDWKIEIIEKMNPDWRDLHDEIDVLATLVSE</sequence>
<keyword evidence="4" id="KW-1185">Reference proteome</keyword>
<evidence type="ECO:0000256" key="1">
    <source>
        <dbReference type="ARBA" id="ARBA00007435"/>
    </source>
</evidence>
<protein>
    <submittedName>
        <fullName evidence="3">GIY-YIG nuclease family protein</fullName>
    </submittedName>
</protein>
<evidence type="ECO:0000259" key="2">
    <source>
        <dbReference type="PROSITE" id="PS50164"/>
    </source>
</evidence>
<name>A0A2W2BMS6_9HYPH</name>
<organism evidence="3 4">
    <name type="scientific">Aestuariivirga litoralis</name>
    <dbReference type="NCBI Taxonomy" id="2650924"/>
    <lineage>
        <taxon>Bacteria</taxon>
        <taxon>Pseudomonadati</taxon>
        <taxon>Pseudomonadota</taxon>
        <taxon>Alphaproteobacteria</taxon>
        <taxon>Hyphomicrobiales</taxon>
        <taxon>Aestuariivirgaceae</taxon>
        <taxon>Aestuariivirga</taxon>
    </lineage>
</organism>
<comment type="caution">
    <text evidence="3">The sequence shown here is derived from an EMBL/GenBank/DDBJ whole genome shotgun (WGS) entry which is preliminary data.</text>
</comment>
<feature type="domain" description="GIY-YIG" evidence="2">
    <location>
        <begin position="1"/>
        <end position="63"/>
    </location>
</feature>
<dbReference type="PROSITE" id="PS50164">
    <property type="entry name" value="GIY_YIG"/>
    <property type="match status" value="1"/>
</dbReference>
<dbReference type="EMBL" id="QKVK01000003">
    <property type="protein sequence ID" value="PZF77157.1"/>
    <property type="molecule type" value="Genomic_DNA"/>
</dbReference>
<reference evidence="4" key="1">
    <citation type="submission" date="2018-06" db="EMBL/GenBank/DDBJ databases">
        <title>Aestuariibacter litoralis strain KCTC 52945T.</title>
        <authorList>
            <person name="Li X."/>
            <person name="Salam N."/>
            <person name="Li J.-L."/>
            <person name="Chen Y.-M."/>
            <person name="Yang Z.-W."/>
            <person name="Zhang L.-Y."/>
            <person name="Han M.-X."/>
            <person name="Xiao M."/>
            <person name="Li W.-J."/>
        </authorList>
    </citation>
    <scope>NUCLEOTIDE SEQUENCE [LARGE SCALE GENOMIC DNA]</scope>
    <source>
        <strain evidence="4">KCTC 52945</strain>
    </source>
</reference>
<dbReference type="InterPro" id="IPR000305">
    <property type="entry name" value="GIY-YIG_endonuc"/>
</dbReference>
<accession>A0A2W2BMS6</accession>
<dbReference type="InterPro" id="IPR050190">
    <property type="entry name" value="UPF0213_domain"/>
</dbReference>
<dbReference type="Pfam" id="PF01541">
    <property type="entry name" value="GIY-YIG"/>
    <property type="match status" value="1"/>
</dbReference>
<dbReference type="PANTHER" id="PTHR34477">
    <property type="entry name" value="UPF0213 PROTEIN YHBQ"/>
    <property type="match status" value="1"/>
</dbReference>
<gene>
    <name evidence="3" type="ORF">DK847_07445</name>
</gene>
<dbReference type="RefSeq" id="WP_111197403.1">
    <property type="nucleotide sequence ID" value="NZ_QKVK01000003.1"/>
</dbReference>
<comment type="similarity">
    <text evidence="1">Belongs to the UPF0213 family.</text>
</comment>
<evidence type="ECO:0000313" key="4">
    <source>
        <dbReference type="Proteomes" id="UP000248795"/>
    </source>
</evidence>
<dbReference type="Gene3D" id="3.40.1440.10">
    <property type="entry name" value="GIY-YIG endonuclease"/>
    <property type="match status" value="1"/>
</dbReference>
<dbReference type="InterPro" id="IPR035901">
    <property type="entry name" value="GIY-YIG_endonuc_sf"/>
</dbReference>
<evidence type="ECO:0000313" key="3">
    <source>
        <dbReference type="EMBL" id="PZF77157.1"/>
    </source>
</evidence>